<comment type="similarity">
    <text evidence="2">Belongs to the DoxX family.</text>
</comment>
<evidence type="ECO:0000256" key="6">
    <source>
        <dbReference type="ARBA" id="ARBA00023136"/>
    </source>
</evidence>
<evidence type="ECO:0000256" key="5">
    <source>
        <dbReference type="ARBA" id="ARBA00022989"/>
    </source>
</evidence>
<keyword evidence="5 7" id="KW-1133">Transmembrane helix</keyword>
<dbReference type="InterPro" id="IPR051907">
    <property type="entry name" value="DoxX-like_oxidoreductase"/>
</dbReference>
<dbReference type="InterPro" id="IPR032808">
    <property type="entry name" value="DoxX"/>
</dbReference>
<feature type="non-terminal residue" evidence="8">
    <location>
        <position position="111"/>
    </location>
</feature>
<proteinExistence type="inferred from homology"/>
<protein>
    <recommendedName>
        <fullName evidence="10">DoxX family protein</fullName>
    </recommendedName>
</protein>
<comment type="caution">
    <text evidence="8">The sequence shown here is derived from an EMBL/GenBank/DDBJ whole genome shotgun (WGS) entry which is preliminary data.</text>
</comment>
<dbReference type="PANTHER" id="PTHR33452:SF1">
    <property type="entry name" value="INNER MEMBRANE PROTEIN YPHA-RELATED"/>
    <property type="match status" value="1"/>
</dbReference>
<name>A0A1F6V1U4_9BACT</name>
<evidence type="ECO:0000256" key="1">
    <source>
        <dbReference type="ARBA" id="ARBA00004651"/>
    </source>
</evidence>
<dbReference type="Pfam" id="PF07681">
    <property type="entry name" value="DoxX"/>
    <property type="match status" value="1"/>
</dbReference>
<evidence type="ECO:0000256" key="2">
    <source>
        <dbReference type="ARBA" id="ARBA00006679"/>
    </source>
</evidence>
<keyword evidence="6 7" id="KW-0472">Membrane</keyword>
<dbReference type="GO" id="GO:0005886">
    <property type="term" value="C:plasma membrane"/>
    <property type="evidence" value="ECO:0007669"/>
    <property type="project" value="UniProtKB-SubCell"/>
</dbReference>
<dbReference type="PANTHER" id="PTHR33452">
    <property type="entry name" value="OXIDOREDUCTASE CATD-RELATED"/>
    <property type="match status" value="1"/>
</dbReference>
<accession>A0A1F6V1U4</accession>
<dbReference type="AlphaFoldDB" id="A0A1F6V1U4"/>
<reference evidence="8 9" key="1">
    <citation type="journal article" date="2016" name="Nat. Commun.">
        <title>Thousands of microbial genomes shed light on interconnected biogeochemical processes in an aquifer system.</title>
        <authorList>
            <person name="Anantharaman K."/>
            <person name="Brown C.T."/>
            <person name="Hug L.A."/>
            <person name="Sharon I."/>
            <person name="Castelle C.J."/>
            <person name="Probst A.J."/>
            <person name="Thomas B.C."/>
            <person name="Singh A."/>
            <person name="Wilkins M.J."/>
            <person name="Karaoz U."/>
            <person name="Brodie E.L."/>
            <person name="Williams K.H."/>
            <person name="Hubbard S.S."/>
            <person name="Banfield J.F."/>
        </authorList>
    </citation>
    <scope>NUCLEOTIDE SEQUENCE [LARGE SCALE GENOMIC DNA]</scope>
</reference>
<keyword evidence="4 7" id="KW-0812">Transmembrane</keyword>
<gene>
    <name evidence="8" type="ORF">A2818_00675</name>
</gene>
<dbReference type="Proteomes" id="UP000177602">
    <property type="component" value="Unassembled WGS sequence"/>
</dbReference>
<feature type="transmembrane region" description="Helical" evidence="7">
    <location>
        <begin position="58"/>
        <end position="86"/>
    </location>
</feature>
<evidence type="ECO:0000313" key="9">
    <source>
        <dbReference type="Proteomes" id="UP000177602"/>
    </source>
</evidence>
<keyword evidence="3" id="KW-1003">Cell membrane</keyword>
<evidence type="ECO:0000313" key="8">
    <source>
        <dbReference type="EMBL" id="OGI63426.1"/>
    </source>
</evidence>
<feature type="transmembrane region" description="Helical" evidence="7">
    <location>
        <begin position="7"/>
        <end position="26"/>
    </location>
</feature>
<sequence>MQLLSPIILRIGIGLVIIYFGLQQISDPSAWTAYLPRWIENLPVSDINFVYLNGYFELIFGALLILGFQTRIVSFLLSLHMLGIVLTVGYNEIGVRDFGIFVAVFAVFLHG</sequence>
<organism evidence="8 9">
    <name type="scientific">Candidatus Nomurabacteria bacterium RIFCSPHIGHO2_01_FULL_40_12</name>
    <dbReference type="NCBI Taxonomy" id="1801737"/>
    <lineage>
        <taxon>Bacteria</taxon>
        <taxon>Candidatus Nomuraibacteriota</taxon>
    </lineage>
</organism>
<evidence type="ECO:0000256" key="4">
    <source>
        <dbReference type="ARBA" id="ARBA00022692"/>
    </source>
</evidence>
<evidence type="ECO:0000256" key="3">
    <source>
        <dbReference type="ARBA" id="ARBA00022475"/>
    </source>
</evidence>
<dbReference type="EMBL" id="MFTN01000004">
    <property type="protein sequence ID" value="OGI63426.1"/>
    <property type="molecule type" value="Genomic_DNA"/>
</dbReference>
<evidence type="ECO:0000256" key="7">
    <source>
        <dbReference type="SAM" id="Phobius"/>
    </source>
</evidence>
<comment type="subcellular location">
    <subcellularLocation>
        <location evidence="1">Cell membrane</location>
        <topology evidence="1">Multi-pass membrane protein</topology>
    </subcellularLocation>
</comment>
<evidence type="ECO:0008006" key="10">
    <source>
        <dbReference type="Google" id="ProtNLM"/>
    </source>
</evidence>
<dbReference type="STRING" id="1801737.A2818_00675"/>